<dbReference type="PANTHER" id="PTHR43157">
    <property type="entry name" value="PHOSPHATIDYLINOSITOL-GLYCAN BIOSYNTHESIS CLASS F PROTEIN-RELATED"/>
    <property type="match status" value="1"/>
</dbReference>
<reference evidence="2" key="1">
    <citation type="submission" date="2021-11" db="EMBL/GenBank/DDBJ databases">
        <authorList>
            <person name="Herlambang A."/>
            <person name="Guo Y."/>
            <person name="Takashima Y."/>
            <person name="Nishizawa T."/>
        </authorList>
    </citation>
    <scope>NUCLEOTIDE SEQUENCE</scope>
    <source>
        <strain evidence="2">E1425</strain>
    </source>
</reference>
<evidence type="ECO:0000313" key="3">
    <source>
        <dbReference type="Proteomes" id="UP000827284"/>
    </source>
</evidence>
<dbReference type="InterPro" id="IPR002347">
    <property type="entry name" value="SDR_fam"/>
</dbReference>
<evidence type="ECO:0000313" key="2">
    <source>
        <dbReference type="EMBL" id="GJJ74915.1"/>
    </source>
</evidence>
<dbReference type="PANTHER" id="PTHR43157:SF31">
    <property type="entry name" value="PHOSPHATIDYLINOSITOL-GLYCAN BIOSYNTHESIS CLASS F PROTEIN"/>
    <property type="match status" value="1"/>
</dbReference>
<sequence>MHPTRIILACRNTTKAEEAIRKVKATTSINSEGVIFEAQELNLASFASCRAFAKKYQESGYPLHILINNAGIASHNFTLTEDNHETIFATNHLGTVLLTLLLLPVIRKTALEDANTYPRIVNVASEVHHWTKFPEQEKPSIVEAMNDPNEKKSFEDRYPTSKLMNVFFTRTLADHLKNSSHPEDKKITVSSINPGLVSTELGTKADDSVWGRLGFTVMIGLMRGLLARNSLEGAKTSVYAAIEPECGIENGAENGLYYSSCRVSPVNPVVEGEEGKALGERLWKETIKTIQSKPKEFAI</sequence>
<dbReference type="GO" id="GO:0016491">
    <property type="term" value="F:oxidoreductase activity"/>
    <property type="evidence" value="ECO:0007669"/>
    <property type="project" value="UniProtKB-KW"/>
</dbReference>
<dbReference type="SUPFAM" id="SSF51735">
    <property type="entry name" value="NAD(P)-binding Rossmann-fold domains"/>
    <property type="match status" value="1"/>
</dbReference>
<dbReference type="InterPro" id="IPR036291">
    <property type="entry name" value="NAD(P)-bd_dom_sf"/>
</dbReference>
<dbReference type="Proteomes" id="UP000827284">
    <property type="component" value="Unassembled WGS sequence"/>
</dbReference>
<evidence type="ECO:0000256" key="1">
    <source>
        <dbReference type="ARBA" id="ARBA00023002"/>
    </source>
</evidence>
<name>A0A9P3HE77_9FUNG</name>
<dbReference type="Gene3D" id="3.40.50.720">
    <property type="entry name" value="NAD(P)-binding Rossmann-like Domain"/>
    <property type="match status" value="1"/>
</dbReference>
<organism evidence="2 3">
    <name type="scientific">Entomortierella parvispora</name>
    <dbReference type="NCBI Taxonomy" id="205924"/>
    <lineage>
        <taxon>Eukaryota</taxon>
        <taxon>Fungi</taxon>
        <taxon>Fungi incertae sedis</taxon>
        <taxon>Mucoromycota</taxon>
        <taxon>Mortierellomycotina</taxon>
        <taxon>Mortierellomycetes</taxon>
        <taxon>Mortierellales</taxon>
        <taxon>Mortierellaceae</taxon>
        <taxon>Entomortierella</taxon>
    </lineage>
</organism>
<dbReference type="EMBL" id="BQFW01000010">
    <property type="protein sequence ID" value="GJJ74915.1"/>
    <property type="molecule type" value="Genomic_DNA"/>
</dbReference>
<gene>
    <name evidence="2" type="ORF">EMPS_07273</name>
</gene>
<dbReference type="OrthoDB" id="542013at2759"/>
<dbReference type="Pfam" id="PF00106">
    <property type="entry name" value="adh_short"/>
    <property type="match status" value="1"/>
</dbReference>
<dbReference type="AlphaFoldDB" id="A0A9P3HE77"/>
<comment type="caution">
    <text evidence="2">The sequence shown here is derived from an EMBL/GenBank/DDBJ whole genome shotgun (WGS) entry which is preliminary data.</text>
</comment>
<reference evidence="2" key="2">
    <citation type="journal article" date="2022" name="Microbiol. Resour. Announc.">
        <title>Whole-Genome Sequence of Entomortierella parvispora E1425, a Mucoromycotan Fungus Associated with Burkholderiaceae-Related Endosymbiotic Bacteria.</title>
        <authorList>
            <person name="Herlambang A."/>
            <person name="Guo Y."/>
            <person name="Takashima Y."/>
            <person name="Narisawa K."/>
            <person name="Ohta H."/>
            <person name="Nishizawa T."/>
        </authorList>
    </citation>
    <scope>NUCLEOTIDE SEQUENCE</scope>
    <source>
        <strain evidence="2">E1425</strain>
    </source>
</reference>
<proteinExistence type="predicted"/>
<protein>
    <recommendedName>
        <fullName evidence="4">NAD(P)-binding protein</fullName>
    </recommendedName>
</protein>
<accession>A0A9P3HE77</accession>
<keyword evidence="3" id="KW-1185">Reference proteome</keyword>
<keyword evidence="1" id="KW-0560">Oxidoreductase</keyword>
<evidence type="ECO:0008006" key="4">
    <source>
        <dbReference type="Google" id="ProtNLM"/>
    </source>
</evidence>